<dbReference type="PANTHER" id="PTHR30634:SF14">
    <property type="match status" value="1"/>
</dbReference>
<keyword evidence="2" id="KW-1185">Reference proteome</keyword>
<organism evidence="1 2">
    <name type="scientific">Klebsiella huaxiensis</name>
    <dbReference type="NCBI Taxonomy" id="2153354"/>
    <lineage>
        <taxon>Bacteria</taxon>
        <taxon>Pseudomonadati</taxon>
        <taxon>Pseudomonadota</taxon>
        <taxon>Gammaproteobacteria</taxon>
        <taxon>Enterobacterales</taxon>
        <taxon>Enterobacteriaceae</taxon>
        <taxon>Klebsiella/Raoultella group</taxon>
        <taxon>Klebsiella</taxon>
    </lineage>
</organism>
<dbReference type="Pfam" id="PF18934">
    <property type="entry name" value="DUF5682"/>
    <property type="match status" value="1"/>
</dbReference>
<sequence length="759" mass="84219">MNDQTVHLFGIRHHGPGSARSLLSALEALQPDCLLVEGPPDGESMLPFILHEAMQPPVALLIYAPDESRHAAFYPFANFSPEWQALRYGLAQNIAVRFIDLPIAHQFALENEEAEKNENDGDDEKRTTVNIDGDPLDWLGYAAGYADGESWWNQMVEEREDDLSLFDAIREAMNALRQEIPNIRHTAREQQRENLREAHMRKMLRQAKKEGFARIAVVCGAWHVPALENLPPAKADNELLKGLPKIKVAATWTPWSNDALSHASGYGAGVTSPEWYDHLWRHQNTPHRDISWLSRAARLFREEDFDCSSAHVIETVRLAQTLAVMRNRPQPGLDELCEALQTVVCMGENAPMRLIQQQLIIGDALGCVPEETPAVPLQRDITQQQKTLRLKAEASDKLLDLDLRKPGDLARSHLLHRLALLDIPWGHREGHGHKAKGTFHEVWSLRWEPALAMNIITASRWGNSVEQASTRYATALAERAEALPALAKLIHQVLLADLQAAIAPIAAALESLAAITGNIEQLLETIPPLVTIARYGNVRQTDGSMVIQVLMSLVPRAAIALPGACTSLNDDSASRMRKQIVEAHAALRLLDDEALLGGWLQALTQLANGSTAHALLRGTATRLLFDMQTLPTEEIATQMGLALSAANAPADSAAWAEGFLNDSAMVLLHNATLWQLIDSWLSGLSANHFRLILPMLRRTFANFTAPERRQLGERAVQGKYVATPEKLCEPWNEQRAALILPLLRRILPLSPTRGENHAE</sequence>
<dbReference type="PANTHER" id="PTHR30634">
    <property type="entry name" value="OUTER MEMBRANE LOLAB LIPOPROTEIN INSERTION APPARATUS"/>
    <property type="match status" value="1"/>
</dbReference>
<evidence type="ECO:0000313" key="2">
    <source>
        <dbReference type="Proteomes" id="UP001075001"/>
    </source>
</evidence>
<proteinExistence type="predicted"/>
<dbReference type="InterPro" id="IPR050458">
    <property type="entry name" value="LolB"/>
</dbReference>
<reference evidence="1" key="1">
    <citation type="submission" date="2023-03" db="EMBL/GenBank/DDBJ databases">
        <title>identification of new KPC variant in Klebsiella huaxiensis from the Hospital Sewage Samples in China.</title>
        <authorList>
            <person name="Wu Y."/>
        </authorList>
    </citation>
    <scope>NUCLEOTIDE SEQUENCE</scope>
    <source>
        <strain evidence="1">ZR-9</strain>
    </source>
</reference>
<comment type="caution">
    <text evidence="1">The sequence shown here is derived from an EMBL/GenBank/DDBJ whole genome shotgun (WGS) entry which is preliminary data.</text>
</comment>
<dbReference type="InterPro" id="IPR043737">
    <property type="entry name" value="DUF5682"/>
</dbReference>
<dbReference type="EMBL" id="JAPQEX020000001">
    <property type="protein sequence ID" value="MDG1645601.1"/>
    <property type="molecule type" value="Genomic_DNA"/>
</dbReference>
<gene>
    <name evidence="1" type="ORF">OXR69_027605</name>
</gene>
<name>A0ABT6EL82_9ENTR</name>
<dbReference type="Proteomes" id="UP001075001">
    <property type="component" value="Unassembled WGS sequence"/>
</dbReference>
<evidence type="ECO:0000313" key="1">
    <source>
        <dbReference type="EMBL" id="MDG1645601.1"/>
    </source>
</evidence>
<accession>A0ABT6EL82</accession>
<protein>
    <submittedName>
        <fullName evidence="1">DUF5682 family protein</fullName>
    </submittedName>
</protein>
<dbReference type="RefSeq" id="WP_112213538.1">
    <property type="nucleotide sequence ID" value="NZ_CABGGQ010000063.1"/>
</dbReference>